<dbReference type="InterPro" id="IPR038770">
    <property type="entry name" value="Na+/solute_symporter_sf"/>
</dbReference>
<feature type="transmembrane region" description="Helical" evidence="10">
    <location>
        <begin position="354"/>
        <end position="376"/>
    </location>
</feature>
<feature type="transmembrane region" description="Helical" evidence="10">
    <location>
        <begin position="299"/>
        <end position="317"/>
    </location>
</feature>
<feature type="transmembrane region" description="Helical" evidence="10">
    <location>
        <begin position="204"/>
        <end position="226"/>
    </location>
</feature>
<dbReference type="GO" id="GO:0006885">
    <property type="term" value="P:regulation of pH"/>
    <property type="evidence" value="ECO:0007669"/>
    <property type="project" value="TreeGrafter"/>
</dbReference>
<name>A0A498KKQ5_MALDO</name>
<feature type="transmembrane region" description="Helical" evidence="10">
    <location>
        <begin position="383"/>
        <end position="402"/>
    </location>
</feature>
<organism evidence="13 14">
    <name type="scientific">Malus domestica</name>
    <name type="common">Apple</name>
    <name type="synonym">Pyrus malus</name>
    <dbReference type="NCBI Taxonomy" id="3750"/>
    <lineage>
        <taxon>Eukaryota</taxon>
        <taxon>Viridiplantae</taxon>
        <taxon>Streptophyta</taxon>
        <taxon>Embryophyta</taxon>
        <taxon>Tracheophyta</taxon>
        <taxon>Spermatophyta</taxon>
        <taxon>Magnoliopsida</taxon>
        <taxon>eudicotyledons</taxon>
        <taxon>Gunneridae</taxon>
        <taxon>Pentapetalae</taxon>
        <taxon>rosids</taxon>
        <taxon>fabids</taxon>
        <taxon>Rosales</taxon>
        <taxon>Rosaceae</taxon>
        <taxon>Amygdaloideae</taxon>
        <taxon>Maleae</taxon>
        <taxon>Malus</taxon>
    </lineage>
</organism>
<dbReference type="InterPro" id="IPR050794">
    <property type="entry name" value="CPA2_transporter"/>
</dbReference>
<feature type="domain" description="Cation/H+ exchanger transmembrane" evidence="11">
    <location>
        <begin position="57"/>
        <end position="436"/>
    </location>
</feature>
<sequence length="827" mass="92070">MATNGVETPPPGKPEAPIFCMQQQAVTSKGFWRKDNPLDYPLPLTMAQIVLVVVISRALYYLLRPLGQTKFVCNLLGGIILGPSALGKTKVVREKLFRRKDAPVFEVIALMGVVYSMFIIAVKFDKNMVRRTARNAWKIGLPGFIIPLVITLSLVHPIGTTLPGFKGGTFFLYFSFSTFSFTFFPVIAQALSELNLMTSELGQLAMSSSLVTEAIQWLSTVAHIVFSKRNPSHGVMALVSLLALTIFNFSFLRPLVLLVVKKTPEGKDVKEGYVVAILVGVLAMALVSDAIGATPITGPILFGLVIPDGPPLGATLIQKMEFVVSEFLLPVLFFRVGFMVDVFSFSDWESFGKLQLVICLTYGAKIVTVTVAALFCKVRFKNSLLLGLILTIKGVVDIVLLTRWRSSMLLDEQSYTQIALSMLTVTLIATPVVRFLYQPQTRLGPSTKNLRIRNIQSARNYQEFSILCCVHNEESVCSITTLLESSNPTDVSPLITYVVRAVELIGRAAPLLVPYKKKYQEEANKKLKHSNSPTHQMMRAFWNYSMNSKGPVSIQAFTMIAPYKSMHETVCRLAEDNNIPLILLPFHENHQYIVGATVTTAIRQFNIHVQNYSPSTVGLLVERGLSTRLSVSHFSYNVAVFFIGGPDDREVLAYAWRMSGNPDVGITVFRFVLQNKVIVANKDEETEEILDQALVDEFKIRNIGNDCVIWRDFEVDDSVQLMDAIRNSQGDYDLVLVGRRHTDMLLRDEEMTEFVQNPELGVIGDMLASPDFCGGMVNVLVLQESKELSNGAFRSGSMRGSESKFKFPGVEITIKRTNLKSIFEVIV</sequence>
<dbReference type="PANTHER" id="PTHR32468:SF108">
    <property type="entry name" value="CATION_H(+) ANTIPORTER 15-LIKE"/>
    <property type="match status" value="1"/>
</dbReference>
<proteinExistence type="inferred from homology"/>
<evidence type="ECO:0000313" key="14">
    <source>
        <dbReference type="Proteomes" id="UP000290289"/>
    </source>
</evidence>
<reference evidence="13 14" key="1">
    <citation type="submission" date="2018-10" db="EMBL/GenBank/DDBJ databases">
        <title>A high-quality apple genome assembly.</title>
        <authorList>
            <person name="Hu J."/>
        </authorList>
    </citation>
    <scope>NUCLEOTIDE SEQUENCE [LARGE SCALE GENOMIC DNA]</scope>
    <source>
        <strain evidence="14">cv. HFTH1</strain>
        <tissue evidence="13">Young leaf</tissue>
    </source>
</reference>
<feature type="transmembrane region" description="Helical" evidence="10">
    <location>
        <begin position="414"/>
        <end position="437"/>
    </location>
</feature>
<evidence type="ECO:0000313" key="13">
    <source>
        <dbReference type="EMBL" id="RXI08760.1"/>
    </source>
</evidence>
<evidence type="ECO:0000256" key="1">
    <source>
        <dbReference type="ARBA" id="ARBA00004141"/>
    </source>
</evidence>
<feature type="transmembrane region" description="Helical" evidence="10">
    <location>
        <begin position="136"/>
        <end position="158"/>
    </location>
</feature>
<evidence type="ECO:0000256" key="8">
    <source>
        <dbReference type="ARBA" id="ARBA00023136"/>
    </source>
</evidence>
<evidence type="ECO:0000256" key="10">
    <source>
        <dbReference type="SAM" id="Phobius"/>
    </source>
</evidence>
<gene>
    <name evidence="13" type="ORF">DVH24_022904</name>
</gene>
<keyword evidence="14" id="KW-1185">Reference proteome</keyword>
<dbReference type="GO" id="GO:0015297">
    <property type="term" value="F:antiporter activity"/>
    <property type="evidence" value="ECO:0007669"/>
    <property type="project" value="InterPro"/>
</dbReference>
<dbReference type="AlphaFoldDB" id="A0A498KKQ5"/>
<accession>A0A498KKQ5</accession>
<feature type="transmembrane region" description="Helical" evidence="10">
    <location>
        <begin position="71"/>
        <end position="87"/>
    </location>
</feature>
<dbReference type="EMBL" id="RDQH01000327">
    <property type="protein sequence ID" value="RXI08760.1"/>
    <property type="molecule type" value="Genomic_DNA"/>
</dbReference>
<comment type="similarity">
    <text evidence="9">Belongs to the monovalent cation:proton antiporter 2 (CPA2) transporter (TC 2.A.37) family. CHX (TC 2.A.37.4) subfamily.</text>
</comment>
<evidence type="ECO:0000256" key="3">
    <source>
        <dbReference type="ARBA" id="ARBA00022538"/>
    </source>
</evidence>
<feature type="transmembrane region" description="Helical" evidence="10">
    <location>
        <begin position="40"/>
        <end position="59"/>
    </location>
</feature>
<keyword evidence="5" id="KW-0630">Potassium</keyword>
<keyword evidence="8 10" id="KW-0472">Membrane</keyword>
<keyword evidence="6 10" id="KW-1133">Transmembrane helix</keyword>
<dbReference type="InterPro" id="IPR057290">
    <property type="entry name" value="CHX17_C"/>
</dbReference>
<keyword evidence="4 10" id="KW-0812">Transmembrane</keyword>
<evidence type="ECO:0000259" key="11">
    <source>
        <dbReference type="Pfam" id="PF00999"/>
    </source>
</evidence>
<dbReference type="Pfam" id="PF23259">
    <property type="entry name" value="CHX17_C"/>
    <property type="match status" value="1"/>
</dbReference>
<evidence type="ECO:0000256" key="2">
    <source>
        <dbReference type="ARBA" id="ARBA00022448"/>
    </source>
</evidence>
<evidence type="ECO:0000256" key="5">
    <source>
        <dbReference type="ARBA" id="ARBA00022958"/>
    </source>
</evidence>
<evidence type="ECO:0000256" key="7">
    <source>
        <dbReference type="ARBA" id="ARBA00023065"/>
    </source>
</evidence>
<protein>
    <submittedName>
        <fullName evidence="13">Uncharacterized protein</fullName>
    </submittedName>
</protein>
<dbReference type="Gene3D" id="1.20.1530.20">
    <property type="match status" value="1"/>
</dbReference>
<keyword evidence="3" id="KW-0633">Potassium transport</keyword>
<keyword evidence="2" id="KW-0813">Transport</keyword>
<feature type="transmembrane region" description="Helical" evidence="10">
    <location>
        <begin position="272"/>
        <end position="293"/>
    </location>
</feature>
<comment type="subcellular location">
    <subcellularLocation>
        <location evidence="1">Membrane</location>
        <topology evidence="1">Multi-pass membrane protein</topology>
    </subcellularLocation>
</comment>
<dbReference type="Proteomes" id="UP000290289">
    <property type="component" value="Chromosome 1"/>
</dbReference>
<dbReference type="GO" id="GO:1902600">
    <property type="term" value="P:proton transmembrane transport"/>
    <property type="evidence" value="ECO:0007669"/>
    <property type="project" value="InterPro"/>
</dbReference>
<feature type="transmembrane region" description="Helical" evidence="10">
    <location>
        <begin position="238"/>
        <end position="260"/>
    </location>
</feature>
<dbReference type="PANTHER" id="PTHR32468">
    <property type="entry name" value="CATION/H + ANTIPORTER"/>
    <property type="match status" value="1"/>
</dbReference>
<evidence type="ECO:0000256" key="4">
    <source>
        <dbReference type="ARBA" id="ARBA00022692"/>
    </source>
</evidence>
<dbReference type="InterPro" id="IPR006153">
    <property type="entry name" value="Cation/H_exchanger_TM"/>
</dbReference>
<evidence type="ECO:0000259" key="12">
    <source>
        <dbReference type="Pfam" id="PF23259"/>
    </source>
</evidence>
<feature type="transmembrane region" description="Helical" evidence="10">
    <location>
        <begin position="107"/>
        <end position="124"/>
    </location>
</feature>
<keyword evidence="7" id="KW-0406">Ion transport</keyword>
<feature type="transmembrane region" description="Helical" evidence="10">
    <location>
        <begin position="170"/>
        <end position="192"/>
    </location>
</feature>
<feature type="domain" description="Cation/H(+) antiporter C-terminal" evidence="12">
    <location>
        <begin position="636"/>
        <end position="784"/>
    </location>
</feature>
<dbReference type="GO" id="GO:0012505">
    <property type="term" value="C:endomembrane system"/>
    <property type="evidence" value="ECO:0007669"/>
    <property type="project" value="TreeGrafter"/>
</dbReference>
<comment type="caution">
    <text evidence="13">The sequence shown here is derived from an EMBL/GenBank/DDBJ whole genome shotgun (WGS) entry which is preliminary data.</text>
</comment>
<evidence type="ECO:0000256" key="6">
    <source>
        <dbReference type="ARBA" id="ARBA00022989"/>
    </source>
</evidence>
<dbReference type="GO" id="GO:0016020">
    <property type="term" value="C:membrane"/>
    <property type="evidence" value="ECO:0007669"/>
    <property type="project" value="UniProtKB-SubCell"/>
</dbReference>
<dbReference type="Pfam" id="PF00999">
    <property type="entry name" value="Na_H_Exchanger"/>
    <property type="match status" value="1"/>
</dbReference>
<dbReference type="GO" id="GO:0006813">
    <property type="term" value="P:potassium ion transport"/>
    <property type="evidence" value="ECO:0007669"/>
    <property type="project" value="UniProtKB-KW"/>
</dbReference>
<evidence type="ECO:0000256" key="9">
    <source>
        <dbReference type="ARBA" id="ARBA00038341"/>
    </source>
</evidence>